<dbReference type="SUPFAM" id="SSF100950">
    <property type="entry name" value="NagB/RpiA/CoA transferase-like"/>
    <property type="match status" value="1"/>
</dbReference>
<reference evidence="4 5" key="1">
    <citation type="journal article" date="2019" name="Front. Microbiol.">
        <title>Ammonia Oxidation by the Arctic Terrestrial Thaumarchaeote Candidatus Nitrosocosmicus arcticus Is Stimulated by Increasing Temperatures.</title>
        <authorList>
            <person name="Alves R.J.E."/>
            <person name="Kerou M."/>
            <person name="Zappe A."/>
            <person name="Bittner R."/>
            <person name="Abby S.S."/>
            <person name="Schmidt H.A."/>
            <person name="Pfeifer K."/>
            <person name="Schleper C."/>
        </authorList>
    </citation>
    <scope>NUCLEOTIDE SEQUENCE [LARGE SCALE GENOMIC DNA]</scope>
    <source>
        <strain evidence="4 5">Kfb</strain>
    </source>
</reference>
<protein>
    <submittedName>
        <fullName evidence="4">Putative 5-formyltetrahydrofolate cyclo-ligase</fullName>
    </submittedName>
</protein>
<dbReference type="InterPro" id="IPR037171">
    <property type="entry name" value="NagB/RpiA_transferase-like"/>
</dbReference>
<evidence type="ECO:0000256" key="1">
    <source>
        <dbReference type="ARBA" id="ARBA00010638"/>
    </source>
</evidence>
<proteinExistence type="inferred from homology"/>
<dbReference type="InterPro" id="IPR002698">
    <property type="entry name" value="FTHF_cligase"/>
</dbReference>
<dbReference type="AlphaFoldDB" id="A0A557SX78"/>
<dbReference type="OrthoDB" id="18307at2157"/>
<dbReference type="PANTHER" id="PTHR23407">
    <property type="entry name" value="ATPASE INHIBITOR/5-FORMYLTETRAHYDROFOLATE CYCLO-LIGASE"/>
    <property type="match status" value="1"/>
</dbReference>
<name>A0A557SX78_9ARCH</name>
<keyword evidence="2" id="KW-0547">Nucleotide-binding</keyword>
<comment type="similarity">
    <text evidence="1">Belongs to the 5-formyltetrahydrofolate cyclo-ligase family.</text>
</comment>
<dbReference type="PIRSF" id="PIRSF006806">
    <property type="entry name" value="FTHF_cligase"/>
    <property type="match status" value="1"/>
</dbReference>
<keyword evidence="3" id="KW-0067">ATP-binding</keyword>
<accession>A0A557SX78</accession>
<dbReference type="RefSeq" id="WP_144729395.1">
    <property type="nucleotide sequence ID" value="NZ_ML675580.1"/>
</dbReference>
<dbReference type="Proteomes" id="UP000315289">
    <property type="component" value="Unassembled WGS sequence"/>
</dbReference>
<comment type="caution">
    <text evidence="4">The sequence shown here is derived from an EMBL/GenBank/DDBJ whole genome shotgun (WGS) entry which is preliminary data.</text>
</comment>
<evidence type="ECO:0000313" key="5">
    <source>
        <dbReference type="Proteomes" id="UP000315289"/>
    </source>
</evidence>
<evidence type="ECO:0000313" key="4">
    <source>
        <dbReference type="EMBL" id="TVP41204.1"/>
    </source>
</evidence>
<dbReference type="GO" id="GO:0005524">
    <property type="term" value="F:ATP binding"/>
    <property type="evidence" value="ECO:0007669"/>
    <property type="project" value="UniProtKB-KW"/>
</dbReference>
<dbReference type="GO" id="GO:0009396">
    <property type="term" value="P:folic acid-containing compound biosynthetic process"/>
    <property type="evidence" value="ECO:0007669"/>
    <property type="project" value="TreeGrafter"/>
</dbReference>
<dbReference type="PANTHER" id="PTHR23407:SF1">
    <property type="entry name" value="5-FORMYLTETRAHYDROFOLATE CYCLO-LIGASE"/>
    <property type="match status" value="1"/>
</dbReference>
<keyword evidence="4" id="KW-0436">Ligase</keyword>
<dbReference type="GO" id="GO:0035999">
    <property type="term" value="P:tetrahydrofolate interconversion"/>
    <property type="evidence" value="ECO:0007669"/>
    <property type="project" value="TreeGrafter"/>
</dbReference>
<dbReference type="Pfam" id="PF01812">
    <property type="entry name" value="5-FTHF_cyc-lig"/>
    <property type="match status" value="1"/>
</dbReference>
<dbReference type="InterPro" id="IPR024185">
    <property type="entry name" value="FTHF_cligase-like_sf"/>
</dbReference>
<dbReference type="NCBIfam" id="TIGR02727">
    <property type="entry name" value="MTHFS_bact"/>
    <property type="match status" value="1"/>
</dbReference>
<organism evidence="4 5">
    <name type="scientific">Candidatus Nitrosocosmicus arcticus</name>
    <dbReference type="NCBI Taxonomy" id="2035267"/>
    <lineage>
        <taxon>Archaea</taxon>
        <taxon>Nitrososphaerota</taxon>
        <taxon>Nitrososphaeria</taxon>
        <taxon>Nitrososphaerales</taxon>
        <taxon>Nitrososphaeraceae</taxon>
        <taxon>Candidatus Nitrosocosmicus</taxon>
    </lineage>
</organism>
<sequence>MVLSKEVLRKKYLLIRKNLPSYDCFIKSWSAQQRFLGSRFFTESKVIGLYYPILNEIQTFRIISKAISNSKTVCLPTIIDERIVFFKYDPTKRLRFGKYGIMEPEVTSENMNSCLDTVITPGIVFDMIGNRIGYGKGYYDKFFNSNTFQNRTLVGLGYDFQIILEKITCEAQDVKMNTVISDKRLLHLG</sequence>
<dbReference type="GO" id="GO:0030272">
    <property type="term" value="F:5-formyltetrahydrofolate cyclo-ligase activity"/>
    <property type="evidence" value="ECO:0007669"/>
    <property type="project" value="TreeGrafter"/>
</dbReference>
<evidence type="ECO:0000256" key="3">
    <source>
        <dbReference type="ARBA" id="ARBA00022840"/>
    </source>
</evidence>
<dbReference type="EMBL" id="VOAH01000004">
    <property type="protein sequence ID" value="TVP41204.1"/>
    <property type="molecule type" value="Genomic_DNA"/>
</dbReference>
<evidence type="ECO:0000256" key="2">
    <source>
        <dbReference type="ARBA" id="ARBA00022741"/>
    </source>
</evidence>
<gene>
    <name evidence="4" type="ORF">NARC_40167</name>
</gene>
<keyword evidence="5" id="KW-1185">Reference proteome</keyword>
<dbReference type="Gene3D" id="3.40.50.10420">
    <property type="entry name" value="NagB/RpiA/CoA transferase-like"/>
    <property type="match status" value="1"/>
</dbReference>